<dbReference type="Gene3D" id="2.60.40.740">
    <property type="match status" value="1"/>
</dbReference>
<dbReference type="NCBIfam" id="TIGR04226">
    <property type="entry name" value="RrgB_K2N_iso_D2"/>
    <property type="match status" value="1"/>
</dbReference>
<dbReference type="Pfam" id="PF00746">
    <property type="entry name" value="Gram_pos_anchor"/>
    <property type="match status" value="1"/>
</dbReference>
<evidence type="ECO:0000256" key="6">
    <source>
        <dbReference type="SAM" id="SignalP"/>
    </source>
</evidence>
<keyword evidence="3 6" id="KW-0732">Signal</keyword>
<evidence type="ECO:0000256" key="1">
    <source>
        <dbReference type="ARBA" id="ARBA00022512"/>
    </source>
</evidence>
<protein>
    <submittedName>
        <fullName evidence="10">SpaH/EbpB family LPXTG-anchored major pilin</fullName>
    </submittedName>
</protein>
<keyword evidence="5" id="KW-0472">Membrane</keyword>
<keyword evidence="2" id="KW-0964">Secreted</keyword>
<keyword evidence="5" id="KW-1133">Transmembrane helix</keyword>
<organism evidence="10 11">
    <name type="scientific">Enterococcus pseudoavium</name>
    <dbReference type="NCBI Taxonomy" id="44007"/>
    <lineage>
        <taxon>Bacteria</taxon>
        <taxon>Bacillati</taxon>
        <taxon>Bacillota</taxon>
        <taxon>Bacilli</taxon>
        <taxon>Lactobacillales</taxon>
        <taxon>Enterococcaceae</taxon>
        <taxon>Enterococcus</taxon>
    </lineage>
</organism>
<proteinExistence type="predicted"/>
<evidence type="ECO:0000313" key="10">
    <source>
        <dbReference type="EMBL" id="MDT2770749.1"/>
    </source>
</evidence>
<evidence type="ECO:0000313" key="11">
    <source>
        <dbReference type="Proteomes" id="UP001269061"/>
    </source>
</evidence>
<comment type="caution">
    <text evidence="10">The sequence shown here is derived from an EMBL/GenBank/DDBJ whole genome shotgun (WGS) entry which is preliminary data.</text>
</comment>
<keyword evidence="4" id="KW-0572">Peptidoglycan-anchor</keyword>
<gene>
    <name evidence="10" type="ORF">P7H46_07800</name>
</gene>
<evidence type="ECO:0000256" key="4">
    <source>
        <dbReference type="ARBA" id="ARBA00023088"/>
    </source>
</evidence>
<keyword evidence="1" id="KW-0134">Cell wall</keyword>
<keyword evidence="11" id="KW-1185">Reference proteome</keyword>
<dbReference type="InterPro" id="IPR019931">
    <property type="entry name" value="LPXTG_anchor"/>
</dbReference>
<dbReference type="InterPro" id="IPR041033">
    <property type="entry name" value="SpaA_PFL_dom_1"/>
</dbReference>
<evidence type="ECO:0000256" key="5">
    <source>
        <dbReference type="SAM" id="Phobius"/>
    </source>
</evidence>
<dbReference type="InterPro" id="IPR032364">
    <property type="entry name" value="GramPos_pilinD1_N"/>
</dbReference>
<feature type="domain" description="Gram-positive pilin subunit D1 N-terminal" evidence="8">
    <location>
        <begin position="34"/>
        <end position="182"/>
    </location>
</feature>
<dbReference type="Pfam" id="PF16555">
    <property type="entry name" value="GramPos_pilinD1"/>
    <property type="match status" value="1"/>
</dbReference>
<dbReference type="Gene3D" id="2.60.40.10">
    <property type="entry name" value="Immunoglobulins"/>
    <property type="match status" value="2"/>
</dbReference>
<reference evidence="10 11" key="1">
    <citation type="submission" date="2023-03" db="EMBL/GenBank/DDBJ databases">
        <authorList>
            <person name="Shen W."/>
            <person name="Cai J."/>
        </authorList>
    </citation>
    <scope>NUCLEOTIDE SEQUENCE [LARGE SCALE GENOMIC DNA]</scope>
    <source>
        <strain evidence="10 11">Y59</strain>
    </source>
</reference>
<evidence type="ECO:0000259" key="7">
    <source>
        <dbReference type="Pfam" id="PF00746"/>
    </source>
</evidence>
<dbReference type="RefSeq" id="WP_311815697.1">
    <property type="nucleotide sequence ID" value="NZ_JARQAV010000001.1"/>
</dbReference>
<dbReference type="Pfam" id="PF17802">
    <property type="entry name" value="SpaA"/>
    <property type="match status" value="1"/>
</dbReference>
<dbReference type="InterPro" id="IPR026466">
    <property type="entry name" value="Fim_isopep_form_D2_dom"/>
</dbReference>
<dbReference type="InterPro" id="IPR048052">
    <property type="entry name" value="FM1-like"/>
</dbReference>
<feature type="transmembrane region" description="Helical" evidence="5">
    <location>
        <begin position="578"/>
        <end position="600"/>
    </location>
</feature>
<keyword evidence="5" id="KW-0812">Transmembrane</keyword>
<dbReference type="NCBIfam" id="TIGR01167">
    <property type="entry name" value="LPXTG_anchor"/>
    <property type="match status" value="1"/>
</dbReference>
<evidence type="ECO:0000259" key="9">
    <source>
        <dbReference type="Pfam" id="PF17802"/>
    </source>
</evidence>
<feature type="domain" description="Gram-positive cocci surface proteins LPxTG" evidence="7">
    <location>
        <begin position="567"/>
        <end position="603"/>
    </location>
</feature>
<evidence type="ECO:0000259" key="8">
    <source>
        <dbReference type="Pfam" id="PF16555"/>
    </source>
</evidence>
<feature type="signal peptide" evidence="6">
    <location>
        <begin position="1"/>
        <end position="31"/>
    </location>
</feature>
<sequence length="609" mass="65513">MKKQKIFCIMTALMMLTGSFLALVSGQSAIAASTEQNVKIHKVHFEEMPESIPNTGDEMVFPGTPLAGAIFTAYDVTTTYWSTYDTTTGDAAAKEAAGIEAAQAVDTNGMTGSVFDATDDGGESVKALPTTSGGKKAIYKFVETTTPAGVNQTKTVPFILGLPIYAESGSLKNFVHVYPKNEVKTLALGFTKYGIDEYGNKATLEGAEFILKDVTANKYYNSTSSKFDVAQAAASKIASVAKGQVKVEGLVLNPGVYEFYEVDSAVSTNSEQSANEKFHYKNNPVVTATVAKDMTVSYSYYNMKMEQTTGIPEAYNYKVPKPTKAVDDNDVDADQEVKFTITQTIPSDIAQYTKFALVDKFDSRLTQVTTGDEIKNSVKINGDAKADVTAVYTSDTNNQFTLAFTPSQLVKYAGQTLTFTIDMKVRPGANLNQIENQITFENDFFDKSGTAIVKTFGKKFKKVDADTGEALQGAEFKIKKGQQYLRLTENGGFLDKINGVAKDKTVTWTANEKDATVFVAGSDGIFGIYGLQSGSYQLVETKAPAGYNMIASINFAPDQATTALPVVNKAKGILPSTGGIGIVGLVAVGLIAIFSAVVYFKKRTGTTEV</sequence>
<name>A0ABU3FI53_9ENTE</name>
<dbReference type="InterPro" id="IPR013783">
    <property type="entry name" value="Ig-like_fold"/>
</dbReference>
<dbReference type="EMBL" id="JARQAZ010000005">
    <property type="protein sequence ID" value="MDT2770749.1"/>
    <property type="molecule type" value="Genomic_DNA"/>
</dbReference>
<feature type="chain" id="PRO_5045450585" evidence="6">
    <location>
        <begin position="32"/>
        <end position="609"/>
    </location>
</feature>
<dbReference type="Proteomes" id="UP001269061">
    <property type="component" value="Unassembled WGS sequence"/>
</dbReference>
<evidence type="ECO:0000256" key="2">
    <source>
        <dbReference type="ARBA" id="ARBA00022525"/>
    </source>
</evidence>
<accession>A0ABU3FI53</accession>
<evidence type="ECO:0000256" key="3">
    <source>
        <dbReference type="ARBA" id="ARBA00022729"/>
    </source>
</evidence>
<feature type="domain" description="SpaA-like prealbumin fold" evidence="9">
    <location>
        <begin position="459"/>
        <end position="555"/>
    </location>
</feature>
<dbReference type="NCBIfam" id="NF033902">
    <property type="entry name" value="iso_D2_wall_anc"/>
    <property type="match status" value="1"/>
</dbReference>